<name>A0ABW6ARB9_9BACT</name>
<dbReference type="EMBL" id="JBHUOM010000048">
    <property type="protein sequence ID" value="MFD2938031.1"/>
    <property type="molecule type" value="Genomic_DNA"/>
</dbReference>
<dbReference type="RefSeq" id="WP_381508628.1">
    <property type="nucleotide sequence ID" value="NZ_JBHUOM010000048.1"/>
</dbReference>
<feature type="signal peptide" evidence="1">
    <location>
        <begin position="1"/>
        <end position="21"/>
    </location>
</feature>
<feature type="chain" id="PRO_5045537411" evidence="1">
    <location>
        <begin position="22"/>
        <end position="284"/>
    </location>
</feature>
<protein>
    <submittedName>
        <fullName evidence="2">Uncharacterized protein</fullName>
    </submittedName>
</protein>
<organism evidence="2 3">
    <name type="scientific">Spirosoma flavum</name>
    <dbReference type="NCBI Taxonomy" id="2048557"/>
    <lineage>
        <taxon>Bacteria</taxon>
        <taxon>Pseudomonadati</taxon>
        <taxon>Bacteroidota</taxon>
        <taxon>Cytophagia</taxon>
        <taxon>Cytophagales</taxon>
        <taxon>Cytophagaceae</taxon>
        <taxon>Spirosoma</taxon>
    </lineage>
</organism>
<evidence type="ECO:0000313" key="3">
    <source>
        <dbReference type="Proteomes" id="UP001597512"/>
    </source>
</evidence>
<proteinExistence type="predicted"/>
<gene>
    <name evidence="2" type="ORF">ACFS25_29970</name>
</gene>
<evidence type="ECO:0000256" key="1">
    <source>
        <dbReference type="SAM" id="SignalP"/>
    </source>
</evidence>
<evidence type="ECO:0000313" key="2">
    <source>
        <dbReference type="EMBL" id="MFD2938031.1"/>
    </source>
</evidence>
<reference evidence="3" key="1">
    <citation type="journal article" date="2019" name="Int. J. Syst. Evol. Microbiol.">
        <title>The Global Catalogue of Microorganisms (GCM) 10K type strain sequencing project: providing services to taxonomists for standard genome sequencing and annotation.</title>
        <authorList>
            <consortium name="The Broad Institute Genomics Platform"/>
            <consortium name="The Broad Institute Genome Sequencing Center for Infectious Disease"/>
            <person name="Wu L."/>
            <person name="Ma J."/>
        </authorList>
    </citation>
    <scope>NUCLEOTIDE SEQUENCE [LARGE SCALE GENOMIC DNA]</scope>
    <source>
        <strain evidence="3">KCTC 52490</strain>
    </source>
</reference>
<comment type="caution">
    <text evidence="2">The sequence shown here is derived from an EMBL/GenBank/DDBJ whole genome shotgun (WGS) entry which is preliminary data.</text>
</comment>
<sequence>MKQTRLLVPLLFCCLVQSAYAQQSFPDKTLKLGKLPGSFYFTWGYNRDWYTKSTIHFRNTTTDNYDFTFVNAKAHDRPDLQDFYKITSLTVPQYNLNVGYFFNDKHDLGIELSWDHLKYIVTDNQVMHVQGQIRGHQIDKDTLVTPDFVHLQHTNGNNYLMINLVKRQKLWQSKNIQLSAIGKVGAGPLISYTISTILGNSQEGPFRYHGVVAAVSGGLKLDIFRYFFLQTDLQGAWADYTNTKLGADHQGLATHHFYSLQYKYLFGFNFPLGKRQFTSSPPIR</sequence>
<accession>A0ABW6ARB9</accession>
<dbReference type="Proteomes" id="UP001597512">
    <property type="component" value="Unassembled WGS sequence"/>
</dbReference>
<keyword evidence="1" id="KW-0732">Signal</keyword>
<keyword evidence="3" id="KW-1185">Reference proteome</keyword>